<name>A0ABR4DD51_9PEZI</name>
<accession>A0ABR4DD51</accession>
<proteinExistence type="predicted"/>
<gene>
    <name evidence="2" type="ORF">VTJ83DRAFT_5211</name>
</gene>
<feature type="region of interest" description="Disordered" evidence="1">
    <location>
        <begin position="501"/>
        <end position="521"/>
    </location>
</feature>
<comment type="caution">
    <text evidence="2">The sequence shown here is derived from an EMBL/GenBank/DDBJ whole genome shotgun (WGS) entry which is preliminary data.</text>
</comment>
<feature type="compositionally biased region" description="Basic and acidic residues" evidence="1">
    <location>
        <begin position="35"/>
        <end position="48"/>
    </location>
</feature>
<feature type="compositionally biased region" description="Polar residues" evidence="1">
    <location>
        <begin position="152"/>
        <end position="165"/>
    </location>
</feature>
<keyword evidence="3" id="KW-1185">Reference proteome</keyword>
<organism evidence="2 3">
    <name type="scientific">Remersonia thermophila</name>
    <dbReference type="NCBI Taxonomy" id="72144"/>
    <lineage>
        <taxon>Eukaryota</taxon>
        <taxon>Fungi</taxon>
        <taxon>Dikarya</taxon>
        <taxon>Ascomycota</taxon>
        <taxon>Pezizomycotina</taxon>
        <taxon>Sordariomycetes</taxon>
        <taxon>Sordariomycetidae</taxon>
        <taxon>Sordariales</taxon>
        <taxon>Sordariales incertae sedis</taxon>
        <taxon>Remersonia</taxon>
    </lineage>
</organism>
<feature type="compositionally biased region" description="Basic and acidic residues" evidence="1">
    <location>
        <begin position="307"/>
        <end position="317"/>
    </location>
</feature>
<dbReference type="Proteomes" id="UP001600064">
    <property type="component" value="Unassembled WGS sequence"/>
</dbReference>
<dbReference type="RefSeq" id="XP_070866661.1">
    <property type="nucleotide sequence ID" value="XM_071011787.1"/>
</dbReference>
<evidence type="ECO:0000256" key="1">
    <source>
        <dbReference type="SAM" id="MobiDB-lite"/>
    </source>
</evidence>
<evidence type="ECO:0000313" key="3">
    <source>
        <dbReference type="Proteomes" id="UP001600064"/>
    </source>
</evidence>
<protein>
    <submittedName>
        <fullName evidence="2">Uncharacterized protein</fullName>
    </submittedName>
</protein>
<feature type="region of interest" description="Disordered" evidence="1">
    <location>
        <begin position="101"/>
        <end position="181"/>
    </location>
</feature>
<sequence>MSRHNMDTAWPRSAGFPPRIGALLSSPPPPGGASHHHEAPETRNRSVAEPRVLSFSRLRTTDRCRRYSDSVPQLGSCMAHAPPSPGPQDLHRCTTAQLASETNRENNAVPAVSTPNRGRPTDLPFAFAPVLSSPLSPRHPESPRPTLAPSPRHSSSPALAWNNGTVMRPQASGPGEHEDEHGECGLPFLFVPGYASHPIHPRRPAVIPTRRDELAAALEKVDLKAGDCNVKGVGHLARPFLGGSGSLSPSLGSGLWGSGSGTRSTTRAAAMALNWFLDFADRTLLVPVPCAADDTPLLTRPPSRCRPGGDGHHRADARATTPSVTRSAGDMRSSEPPHPTQRELLRIESELFDTAKYCGVGASAARAIQHLTVLAWSDDAKHGAITLFEVHLSNPSPLREYRTPASSTSKTRTLAARRHHRPPAPLSVRTGRSRRFPQATLVRPVAAMELVPRRILAGLRADGEMRKLALHRDRATGRFRWTARHMPAGRRCDSPRLVRLRGADRDGNSDAGPAPAAEGEPHGIVATVPHLLALLHTTTSIVERGGMRGTPITAELVQTADGQRVRAVSLGAGVAGPRHRGRDVHVVVLVPDAGEGGEGPDWTEEPIFWTDDQGGLPELRQDKFADVVEGLRTERRRCREGQR</sequence>
<feature type="region of interest" description="Disordered" evidence="1">
    <location>
        <begin position="299"/>
        <end position="340"/>
    </location>
</feature>
<reference evidence="2 3" key="1">
    <citation type="journal article" date="2024" name="Commun. Biol.">
        <title>Comparative genomic analysis of thermophilic fungi reveals convergent evolutionary adaptations and gene losses.</title>
        <authorList>
            <person name="Steindorff A.S."/>
            <person name="Aguilar-Pontes M.V."/>
            <person name="Robinson A.J."/>
            <person name="Andreopoulos B."/>
            <person name="LaButti K."/>
            <person name="Kuo A."/>
            <person name="Mondo S."/>
            <person name="Riley R."/>
            <person name="Otillar R."/>
            <person name="Haridas S."/>
            <person name="Lipzen A."/>
            <person name="Grimwood J."/>
            <person name="Schmutz J."/>
            <person name="Clum A."/>
            <person name="Reid I.D."/>
            <person name="Moisan M.C."/>
            <person name="Butler G."/>
            <person name="Nguyen T.T.M."/>
            <person name="Dewar K."/>
            <person name="Conant G."/>
            <person name="Drula E."/>
            <person name="Henrissat B."/>
            <person name="Hansel C."/>
            <person name="Singer S."/>
            <person name="Hutchinson M.I."/>
            <person name="de Vries R.P."/>
            <person name="Natvig D.O."/>
            <person name="Powell A.J."/>
            <person name="Tsang A."/>
            <person name="Grigoriev I.V."/>
        </authorList>
    </citation>
    <scope>NUCLEOTIDE SEQUENCE [LARGE SCALE GENOMIC DNA]</scope>
    <source>
        <strain evidence="2 3">ATCC 22073</strain>
    </source>
</reference>
<feature type="region of interest" description="Disordered" evidence="1">
    <location>
        <begin position="398"/>
        <end position="430"/>
    </location>
</feature>
<feature type="region of interest" description="Disordered" evidence="1">
    <location>
        <begin position="1"/>
        <end position="51"/>
    </location>
</feature>
<evidence type="ECO:0000313" key="2">
    <source>
        <dbReference type="EMBL" id="KAL2267934.1"/>
    </source>
</evidence>
<dbReference type="EMBL" id="JAZGUE010000004">
    <property type="protein sequence ID" value="KAL2267934.1"/>
    <property type="molecule type" value="Genomic_DNA"/>
</dbReference>
<dbReference type="GeneID" id="98126431"/>